<proteinExistence type="predicted"/>
<comment type="caution">
    <text evidence="3">The sequence shown here is derived from an EMBL/GenBank/DDBJ whole genome shotgun (WGS) entry which is preliminary data.</text>
</comment>
<accession>A0ABP0RXM0</accession>
<keyword evidence="1" id="KW-0677">Repeat</keyword>
<dbReference type="InterPro" id="IPR011990">
    <property type="entry name" value="TPR-like_helical_dom_sf"/>
</dbReference>
<dbReference type="PANTHER" id="PTHR47936:SF1">
    <property type="entry name" value="PENTATRICOPEPTIDE REPEAT-CONTAINING PROTEIN GUN1, CHLOROPLASTIC"/>
    <property type="match status" value="1"/>
</dbReference>
<dbReference type="Proteomes" id="UP001642484">
    <property type="component" value="Unassembled WGS sequence"/>
</dbReference>
<evidence type="ECO:0000256" key="2">
    <source>
        <dbReference type="PROSITE-ProRule" id="PRU00708"/>
    </source>
</evidence>
<feature type="repeat" description="PPR" evidence="2">
    <location>
        <begin position="212"/>
        <end position="246"/>
    </location>
</feature>
<name>A0ABP0RXM0_9DINO</name>
<evidence type="ECO:0000313" key="3">
    <source>
        <dbReference type="EMBL" id="CAK9105133.1"/>
    </source>
</evidence>
<dbReference type="PROSITE" id="PS51375">
    <property type="entry name" value="PPR"/>
    <property type="match status" value="1"/>
</dbReference>
<evidence type="ECO:0000313" key="4">
    <source>
        <dbReference type="Proteomes" id="UP001642484"/>
    </source>
</evidence>
<dbReference type="PANTHER" id="PTHR47936">
    <property type="entry name" value="PPR_LONG DOMAIN-CONTAINING PROTEIN"/>
    <property type="match status" value="1"/>
</dbReference>
<evidence type="ECO:0008006" key="5">
    <source>
        <dbReference type="Google" id="ProtNLM"/>
    </source>
</evidence>
<dbReference type="NCBIfam" id="TIGR00756">
    <property type="entry name" value="PPR"/>
    <property type="match status" value="1"/>
</dbReference>
<dbReference type="Gene3D" id="1.25.40.10">
    <property type="entry name" value="Tetratricopeptide repeat domain"/>
    <property type="match status" value="2"/>
</dbReference>
<organism evidence="3 4">
    <name type="scientific">Durusdinium trenchii</name>
    <dbReference type="NCBI Taxonomy" id="1381693"/>
    <lineage>
        <taxon>Eukaryota</taxon>
        <taxon>Sar</taxon>
        <taxon>Alveolata</taxon>
        <taxon>Dinophyceae</taxon>
        <taxon>Suessiales</taxon>
        <taxon>Symbiodiniaceae</taxon>
        <taxon>Durusdinium</taxon>
    </lineage>
</organism>
<dbReference type="EMBL" id="CAXAMN010026694">
    <property type="protein sequence ID" value="CAK9105133.1"/>
    <property type="molecule type" value="Genomic_DNA"/>
</dbReference>
<gene>
    <name evidence="3" type="ORF">CCMP2556_LOCUS49225</name>
</gene>
<keyword evidence="4" id="KW-1185">Reference proteome</keyword>
<dbReference type="InterPro" id="IPR002885">
    <property type="entry name" value="PPR_rpt"/>
</dbReference>
<sequence>MGSHGKSRRPESLKAVLLAQLRNRQASEKELQKALSKLRQRSWLTGAKEYAIAMGSLGRRSLWLEAFALWKEMQFRSLESDIVLWNSLASAANDAGRWPQAHALLKQAPAANLPLTTVSLTTLAQRQWWEFSLLLLQTAEDLGMHTSALCNAAISACAAQQLWQRAVCLLSLARKAPPGADVIAFSACITACEGAHAWQNALAIFGLLGKADAVAYSACINACGRGQQWQTALGLMQEMRSLFLKPNAVTWTSLTAACSLGAWTQALAMLAVSKTHQALSAVVTGATIAACEVCRYWRQALGLVEDLNAVAVDPTIVTRHAVDTKHGQVVLESLWYYIFRQRAGSNVFS</sequence>
<reference evidence="3 4" key="1">
    <citation type="submission" date="2024-02" db="EMBL/GenBank/DDBJ databases">
        <authorList>
            <person name="Chen Y."/>
            <person name="Shah S."/>
            <person name="Dougan E. K."/>
            <person name="Thang M."/>
            <person name="Chan C."/>
        </authorList>
    </citation>
    <scope>NUCLEOTIDE SEQUENCE [LARGE SCALE GENOMIC DNA]</scope>
</reference>
<evidence type="ECO:0000256" key="1">
    <source>
        <dbReference type="ARBA" id="ARBA00022737"/>
    </source>
</evidence>
<protein>
    <recommendedName>
        <fullName evidence="5">Pentatricopeptide repeat-containing protein, chloroplastic</fullName>
    </recommendedName>
</protein>
<dbReference type="Pfam" id="PF01535">
    <property type="entry name" value="PPR"/>
    <property type="match status" value="2"/>
</dbReference>